<dbReference type="Gene3D" id="1.10.3890.10">
    <property type="entry name" value="HflD-like"/>
    <property type="match status" value="1"/>
</dbReference>
<dbReference type="PATRIC" id="fig|1513271.3.peg.1961"/>
<evidence type="ECO:0000256" key="2">
    <source>
        <dbReference type="ARBA" id="ARBA00022490"/>
    </source>
</evidence>
<keyword evidence="2 4" id="KW-0963">Cytoplasm</keyword>
<protein>
    <recommendedName>
        <fullName evidence="4">High frequency lysogenization protein HflD homolog</fullName>
    </recommendedName>
</protein>
<name>A0A0J8GVF3_9ALTE</name>
<comment type="similarity">
    <text evidence="4">Belongs to the HflD family.</text>
</comment>
<keyword evidence="6" id="KW-1185">Reference proteome</keyword>
<dbReference type="GO" id="GO:0005886">
    <property type="term" value="C:plasma membrane"/>
    <property type="evidence" value="ECO:0007669"/>
    <property type="project" value="UniProtKB-SubCell"/>
</dbReference>
<proteinExistence type="inferred from homology"/>
<dbReference type="InterPro" id="IPR007451">
    <property type="entry name" value="HflD"/>
</dbReference>
<dbReference type="PANTHER" id="PTHR38100">
    <property type="entry name" value="HIGH FREQUENCY LYSOGENIZATION PROTEIN HFLD"/>
    <property type="match status" value="1"/>
</dbReference>
<evidence type="ECO:0000256" key="1">
    <source>
        <dbReference type="ARBA" id="ARBA00022475"/>
    </source>
</evidence>
<dbReference type="GO" id="GO:0005737">
    <property type="term" value="C:cytoplasm"/>
    <property type="evidence" value="ECO:0007669"/>
    <property type="project" value="UniProtKB-SubCell"/>
</dbReference>
<keyword evidence="1 4" id="KW-1003">Cell membrane</keyword>
<dbReference type="Pfam" id="PF04356">
    <property type="entry name" value="DUF489"/>
    <property type="match status" value="1"/>
</dbReference>
<dbReference type="HAMAP" id="MF_00695">
    <property type="entry name" value="HflD_protein"/>
    <property type="match status" value="1"/>
</dbReference>
<accession>A0A0J8GVF3</accession>
<comment type="caution">
    <text evidence="5">The sequence shown here is derived from an EMBL/GenBank/DDBJ whole genome shotgun (WGS) entry which is preliminary data.</text>
</comment>
<dbReference type="PANTHER" id="PTHR38100:SF1">
    <property type="entry name" value="HIGH FREQUENCY LYSOGENIZATION PROTEIN HFLD"/>
    <property type="match status" value="1"/>
</dbReference>
<dbReference type="STRING" id="1513271.XM47_09650"/>
<dbReference type="InterPro" id="IPR035932">
    <property type="entry name" value="HflD-like_sf"/>
</dbReference>
<evidence type="ECO:0000313" key="5">
    <source>
        <dbReference type="EMBL" id="KMT65289.1"/>
    </source>
</evidence>
<gene>
    <name evidence="4" type="primary">hflD</name>
    <name evidence="5" type="ORF">XM47_09650</name>
</gene>
<dbReference type="EMBL" id="LAZL01000012">
    <property type="protein sequence ID" value="KMT65289.1"/>
    <property type="molecule type" value="Genomic_DNA"/>
</dbReference>
<comment type="subcellular location">
    <subcellularLocation>
        <location evidence="4">Cytoplasm</location>
    </subcellularLocation>
    <subcellularLocation>
        <location evidence="4">Cell membrane</location>
        <topology evidence="4">Peripheral membrane protein</topology>
        <orientation evidence="4">Cytoplasmic side</orientation>
    </subcellularLocation>
</comment>
<evidence type="ECO:0000313" key="6">
    <source>
        <dbReference type="Proteomes" id="UP000037600"/>
    </source>
</evidence>
<keyword evidence="3 4" id="KW-0472">Membrane</keyword>
<dbReference type="Proteomes" id="UP000037600">
    <property type="component" value="Unassembled WGS sequence"/>
</dbReference>
<evidence type="ECO:0000256" key="4">
    <source>
        <dbReference type="HAMAP-Rule" id="MF_00695"/>
    </source>
</evidence>
<dbReference type="NCBIfam" id="NF001248">
    <property type="entry name" value="PRK00218.1-4"/>
    <property type="match status" value="1"/>
</dbReference>
<dbReference type="AlphaFoldDB" id="A0A0J8GVF3"/>
<sequence>MADVTYEQTLALAGVCQACYLVQKLARRGELDNDLLEISMQSILNMNPDSTEAVYSGINNISNGLKIIHDQLGHKAQVKDAELTRYVLSILTLERKLMKSASSLQQLASQIEGMEIKISHYDMTHDVVIEGFASIYKDVISRLGPSIKVMGNSNLLQQRMVQNKVRALLLAAIRSAVLWRQLGGNRRNILFRRQKWVKYSATALQQISRI</sequence>
<reference evidence="5 6" key="1">
    <citation type="submission" date="2015-04" db="EMBL/GenBank/DDBJ databases">
        <title>Draft Genome Sequence of the Novel Agar-Digesting Marine Bacterium Q1.</title>
        <authorList>
            <person name="Li Y."/>
            <person name="Li D."/>
            <person name="Chen G."/>
            <person name="Du Z."/>
        </authorList>
    </citation>
    <scope>NUCLEOTIDE SEQUENCE [LARGE SCALE GENOMIC DNA]</scope>
    <source>
        <strain evidence="5 6">Q1</strain>
    </source>
</reference>
<dbReference type="OrthoDB" id="9788031at2"/>
<evidence type="ECO:0000256" key="3">
    <source>
        <dbReference type="ARBA" id="ARBA00023136"/>
    </source>
</evidence>
<dbReference type="RefSeq" id="WP_048692057.1">
    <property type="nucleotide sequence ID" value="NZ_KQ130489.1"/>
</dbReference>
<dbReference type="NCBIfam" id="NF001246">
    <property type="entry name" value="PRK00218.1-2"/>
    <property type="match status" value="1"/>
</dbReference>
<organism evidence="5 6">
    <name type="scientific">Catenovulum maritimum</name>
    <dbReference type="NCBI Taxonomy" id="1513271"/>
    <lineage>
        <taxon>Bacteria</taxon>
        <taxon>Pseudomonadati</taxon>
        <taxon>Pseudomonadota</taxon>
        <taxon>Gammaproteobacteria</taxon>
        <taxon>Alteromonadales</taxon>
        <taxon>Alteromonadaceae</taxon>
        <taxon>Catenovulum</taxon>
    </lineage>
</organism>
<dbReference type="SUPFAM" id="SSF101322">
    <property type="entry name" value="YcfC-like"/>
    <property type="match status" value="1"/>
</dbReference>